<dbReference type="PANTHER" id="PTHR43818:SF11">
    <property type="entry name" value="BCDNA.GH03377"/>
    <property type="match status" value="1"/>
</dbReference>
<dbReference type="GO" id="GO:0016491">
    <property type="term" value="F:oxidoreductase activity"/>
    <property type="evidence" value="ECO:0007669"/>
    <property type="project" value="UniProtKB-KW"/>
</dbReference>
<reference evidence="3" key="1">
    <citation type="submission" date="2018-05" db="EMBL/GenBank/DDBJ databases">
        <authorList>
            <person name="Lanie J.A."/>
            <person name="Ng W.-L."/>
            <person name="Kazmierczak K.M."/>
            <person name="Andrzejewski T.M."/>
            <person name="Davidsen T.M."/>
            <person name="Wayne K.J."/>
            <person name="Tettelin H."/>
            <person name="Glass J.I."/>
            <person name="Rusch D."/>
            <person name="Podicherti R."/>
            <person name="Tsui H.-C.T."/>
            <person name="Winkler M.E."/>
        </authorList>
    </citation>
    <scope>NUCLEOTIDE SEQUENCE</scope>
</reference>
<evidence type="ECO:0000256" key="1">
    <source>
        <dbReference type="ARBA" id="ARBA00023002"/>
    </source>
</evidence>
<gene>
    <name evidence="3" type="ORF">METZ01_LOCUS304463</name>
</gene>
<dbReference type="InterPro" id="IPR036291">
    <property type="entry name" value="NAD(P)-bd_dom_sf"/>
</dbReference>
<dbReference type="PANTHER" id="PTHR43818">
    <property type="entry name" value="BCDNA.GH03377"/>
    <property type="match status" value="1"/>
</dbReference>
<feature type="domain" description="Gfo/Idh/MocA-like oxidoreductase N-terminal" evidence="2">
    <location>
        <begin position="4"/>
        <end position="90"/>
    </location>
</feature>
<dbReference type="Pfam" id="PF01408">
    <property type="entry name" value="GFO_IDH_MocA"/>
    <property type="match status" value="1"/>
</dbReference>
<organism evidence="3">
    <name type="scientific">marine metagenome</name>
    <dbReference type="NCBI Taxonomy" id="408172"/>
    <lineage>
        <taxon>unclassified sequences</taxon>
        <taxon>metagenomes</taxon>
        <taxon>ecological metagenomes</taxon>
    </lineage>
</organism>
<accession>A0A382MRX9</accession>
<evidence type="ECO:0000259" key="2">
    <source>
        <dbReference type="Pfam" id="PF01408"/>
    </source>
</evidence>
<proteinExistence type="predicted"/>
<dbReference type="InterPro" id="IPR050463">
    <property type="entry name" value="Gfo/Idh/MocA_oxidrdct_glycsds"/>
</dbReference>
<dbReference type="AlphaFoldDB" id="A0A382MRX9"/>
<keyword evidence="1" id="KW-0560">Oxidoreductase</keyword>
<dbReference type="SUPFAM" id="SSF51735">
    <property type="entry name" value="NAD(P)-binding Rossmann-fold domains"/>
    <property type="match status" value="1"/>
</dbReference>
<evidence type="ECO:0000313" key="3">
    <source>
        <dbReference type="EMBL" id="SVC51609.1"/>
    </source>
</evidence>
<sequence length="90" mass="10230">MKYKVAIIGTGYMAKKHCEMLYNHNDVILDTIVSTKKSQHISKQFIQKYGFLKNTTDFDSVLEDTTIDIVIICSPDFMHATQTVKSLRAG</sequence>
<feature type="non-terminal residue" evidence="3">
    <location>
        <position position="90"/>
    </location>
</feature>
<dbReference type="GO" id="GO:0000166">
    <property type="term" value="F:nucleotide binding"/>
    <property type="evidence" value="ECO:0007669"/>
    <property type="project" value="InterPro"/>
</dbReference>
<name>A0A382MRX9_9ZZZZ</name>
<dbReference type="Gene3D" id="3.40.50.720">
    <property type="entry name" value="NAD(P)-binding Rossmann-like Domain"/>
    <property type="match status" value="1"/>
</dbReference>
<dbReference type="InterPro" id="IPR000683">
    <property type="entry name" value="Gfo/Idh/MocA-like_OxRdtase_N"/>
</dbReference>
<protein>
    <recommendedName>
        <fullName evidence="2">Gfo/Idh/MocA-like oxidoreductase N-terminal domain-containing protein</fullName>
    </recommendedName>
</protein>
<dbReference type="EMBL" id="UINC01095486">
    <property type="protein sequence ID" value="SVC51609.1"/>
    <property type="molecule type" value="Genomic_DNA"/>
</dbReference>